<dbReference type="PANTHER" id="PTHR40260:SF2">
    <property type="entry name" value="BLR8190 PROTEIN"/>
    <property type="match status" value="1"/>
</dbReference>
<dbReference type="Gene3D" id="3.30.70.100">
    <property type="match status" value="1"/>
</dbReference>
<comment type="caution">
    <text evidence="2">The sequence shown here is derived from an EMBL/GenBank/DDBJ whole genome shotgun (WGS) entry which is preliminary data.</text>
</comment>
<organism evidence="2 3">
    <name type="scientific">Rhodocytophaga aerolata</name>
    <dbReference type="NCBI Taxonomy" id="455078"/>
    <lineage>
        <taxon>Bacteria</taxon>
        <taxon>Pseudomonadati</taxon>
        <taxon>Bacteroidota</taxon>
        <taxon>Cytophagia</taxon>
        <taxon>Cytophagales</taxon>
        <taxon>Rhodocytophagaceae</taxon>
        <taxon>Rhodocytophaga</taxon>
    </lineage>
</organism>
<evidence type="ECO:0000313" key="3">
    <source>
        <dbReference type="Proteomes" id="UP001168528"/>
    </source>
</evidence>
<dbReference type="RefSeq" id="WP_302036254.1">
    <property type="nucleotide sequence ID" value="NZ_JAUKPO010000001.1"/>
</dbReference>
<dbReference type="InterPro" id="IPR011008">
    <property type="entry name" value="Dimeric_a/b-barrel"/>
</dbReference>
<dbReference type="SUPFAM" id="SSF54909">
    <property type="entry name" value="Dimeric alpha+beta barrel"/>
    <property type="match status" value="1"/>
</dbReference>
<evidence type="ECO:0000259" key="1">
    <source>
        <dbReference type="Pfam" id="PF07110"/>
    </source>
</evidence>
<dbReference type="InterPro" id="IPR009799">
    <property type="entry name" value="EthD_dom"/>
</dbReference>
<reference evidence="2" key="1">
    <citation type="submission" date="2023-07" db="EMBL/GenBank/DDBJ databases">
        <title>The genome sequence of Rhodocytophaga aerolata KACC 12507.</title>
        <authorList>
            <person name="Zhang X."/>
        </authorList>
    </citation>
    <scope>NUCLEOTIDE SEQUENCE</scope>
    <source>
        <strain evidence="2">KACC 12507</strain>
    </source>
</reference>
<protein>
    <submittedName>
        <fullName evidence="2">EthD family reductase</fullName>
    </submittedName>
</protein>
<name>A0ABT8R2L0_9BACT</name>
<sequence>MIRITVLYPNTEGSHFDMNYYLTTHIPLVKNRLTPLGLLRVDLEEGLSGAAPGTLPPYWLIGSLSFDSIESLQKAMATHGEELIADIANYTNIQAQMLISQVVEPIEMPMPMAAVAT</sequence>
<evidence type="ECO:0000313" key="2">
    <source>
        <dbReference type="EMBL" id="MDO1445468.1"/>
    </source>
</evidence>
<dbReference type="NCBIfam" id="TIGR02118">
    <property type="entry name" value="EthD family reductase"/>
    <property type="match status" value="1"/>
</dbReference>
<dbReference type="Proteomes" id="UP001168528">
    <property type="component" value="Unassembled WGS sequence"/>
</dbReference>
<gene>
    <name evidence="2" type="ORF">Q0590_04355</name>
</gene>
<feature type="domain" description="EthD" evidence="1">
    <location>
        <begin position="18"/>
        <end position="91"/>
    </location>
</feature>
<proteinExistence type="predicted"/>
<dbReference type="PANTHER" id="PTHR40260">
    <property type="entry name" value="BLR8190 PROTEIN"/>
    <property type="match status" value="1"/>
</dbReference>
<keyword evidence="3" id="KW-1185">Reference proteome</keyword>
<accession>A0ABT8R2L0</accession>
<dbReference type="Pfam" id="PF07110">
    <property type="entry name" value="EthD"/>
    <property type="match status" value="1"/>
</dbReference>
<dbReference type="EMBL" id="JAUKPO010000001">
    <property type="protein sequence ID" value="MDO1445468.1"/>
    <property type="molecule type" value="Genomic_DNA"/>
</dbReference>